<dbReference type="SUPFAM" id="SSF56059">
    <property type="entry name" value="Glutathione synthetase ATP-binding domain-like"/>
    <property type="match status" value="1"/>
</dbReference>
<proteinExistence type="predicted"/>
<name>A0AAU9JK57_9CILI</name>
<keyword evidence="2" id="KW-0547">Nucleotide-binding</keyword>
<sequence>MDKSEFSYVSVAPKTQTIRGPRELSKNQWEGLAIEGTGKPRKGLFTISNTSPYIEYMESRWEKLLEELTDSTQYRVPTIDFRDVKPLSQEVYYKFYKADIKIVKKVLETAGLIQTISHDWSVLWSCGAAKTFLYQNLNEFQRINHFPNSTEITRKDNLCASIVSMQEKYGYKAFNFVPDTYVLPDEFADFYAHFHNEKNAKWIIKPPASSQGRGIYLIDSINEVPIDEPCIISQYIENPLLINDLKFDMRIYVLVTCYEPLRIYVYEEGLARFASEPYSLSQKKNRFSHLTNYSLNKKNDKFIQNQDAQCDDIGHKWSLSALMRHLETAGIDVGSVWIKIYDLIIKTVISSEQAVTEEVKKLNLNSKNCFDLFGFDVILDSNLKPWLLEVNLSPSLATDSPLDTHIKSNLLIDAFNLMGIRPFDKKKESINKLQNRLKMQTKSDISSRTVSPGRKVPFMQSTKFKEVVRDTLEEYKRRGHFIRIYPSKGSEFYDGYMEPIKLVNRYLYSILYTESMPRKTPIYNSVQTPELAVTPKLPKRHERQVSSEKPKSNEKVLLTGDDVLIEYVSRLCHAVKALKEDKLKPQWKRSIEKFITHQVWHTSDIRRGSNNRLWQRLESRLIEMKERRRRLVGTPTDEFEEQRRQVLRQFSAAELESMLKSSCRSSAIEIISSLFDLEGRGILSDVIKWLATVTEKDRVLIPLEEQMNQETTIYDSIDDTL</sequence>
<dbReference type="Gene3D" id="3.30.470.20">
    <property type="entry name" value="ATP-grasp fold, B domain"/>
    <property type="match status" value="1"/>
</dbReference>
<dbReference type="AlphaFoldDB" id="A0AAU9JK57"/>
<reference evidence="6" key="1">
    <citation type="submission" date="2021-09" db="EMBL/GenBank/DDBJ databases">
        <authorList>
            <consortium name="AG Swart"/>
            <person name="Singh M."/>
            <person name="Singh A."/>
            <person name="Seah K."/>
            <person name="Emmerich C."/>
        </authorList>
    </citation>
    <scope>NUCLEOTIDE SEQUENCE</scope>
    <source>
        <strain evidence="6">ATCC30299</strain>
    </source>
</reference>
<comment type="catalytic activity">
    <reaction evidence="5">
        <text>L-glutamyl-[protein] + L-glutamate + ATP = gamma-L-glutamyl-L-glutamyl-[protein] + ADP + phosphate + H(+)</text>
        <dbReference type="Rhea" id="RHEA:60144"/>
        <dbReference type="Rhea" id="RHEA-COMP:10208"/>
        <dbReference type="Rhea" id="RHEA-COMP:15517"/>
        <dbReference type="ChEBI" id="CHEBI:15378"/>
        <dbReference type="ChEBI" id="CHEBI:29973"/>
        <dbReference type="ChEBI" id="CHEBI:29985"/>
        <dbReference type="ChEBI" id="CHEBI:30616"/>
        <dbReference type="ChEBI" id="CHEBI:43474"/>
        <dbReference type="ChEBI" id="CHEBI:143622"/>
        <dbReference type="ChEBI" id="CHEBI:456216"/>
    </reaction>
    <physiologicalReaction direction="left-to-right" evidence="5">
        <dbReference type="Rhea" id="RHEA:60145"/>
    </physiologicalReaction>
</comment>
<keyword evidence="3" id="KW-0067">ATP-binding</keyword>
<dbReference type="GO" id="GO:0005524">
    <property type="term" value="F:ATP binding"/>
    <property type="evidence" value="ECO:0007669"/>
    <property type="project" value="UniProtKB-KW"/>
</dbReference>
<dbReference type="InterPro" id="IPR004344">
    <property type="entry name" value="TTL/TTLL_fam"/>
</dbReference>
<organism evidence="6 7">
    <name type="scientific">Blepharisma stoltei</name>
    <dbReference type="NCBI Taxonomy" id="1481888"/>
    <lineage>
        <taxon>Eukaryota</taxon>
        <taxon>Sar</taxon>
        <taxon>Alveolata</taxon>
        <taxon>Ciliophora</taxon>
        <taxon>Postciliodesmatophora</taxon>
        <taxon>Heterotrichea</taxon>
        <taxon>Heterotrichida</taxon>
        <taxon>Blepharismidae</taxon>
        <taxon>Blepharisma</taxon>
    </lineage>
</organism>
<evidence type="ECO:0000256" key="4">
    <source>
        <dbReference type="ARBA" id="ARBA00041448"/>
    </source>
</evidence>
<dbReference type="PANTHER" id="PTHR12241">
    <property type="entry name" value="TUBULIN POLYGLUTAMYLASE"/>
    <property type="match status" value="1"/>
</dbReference>
<evidence type="ECO:0000256" key="1">
    <source>
        <dbReference type="ARBA" id="ARBA00022598"/>
    </source>
</evidence>
<dbReference type="Proteomes" id="UP001162131">
    <property type="component" value="Unassembled WGS sequence"/>
</dbReference>
<comment type="caution">
    <text evidence="6">The sequence shown here is derived from an EMBL/GenBank/DDBJ whole genome shotgun (WGS) entry which is preliminary data.</text>
</comment>
<evidence type="ECO:0000313" key="7">
    <source>
        <dbReference type="Proteomes" id="UP001162131"/>
    </source>
</evidence>
<accession>A0AAU9JK57</accession>
<evidence type="ECO:0000256" key="5">
    <source>
        <dbReference type="ARBA" id="ARBA00049274"/>
    </source>
</evidence>
<evidence type="ECO:0000256" key="3">
    <source>
        <dbReference type="ARBA" id="ARBA00022840"/>
    </source>
</evidence>
<protein>
    <recommendedName>
        <fullName evidence="4">Tubulin--tyrosine ligase-like protein 5</fullName>
    </recommendedName>
</protein>
<evidence type="ECO:0000256" key="2">
    <source>
        <dbReference type="ARBA" id="ARBA00022741"/>
    </source>
</evidence>
<dbReference type="GO" id="GO:0015631">
    <property type="term" value="F:tubulin binding"/>
    <property type="evidence" value="ECO:0007669"/>
    <property type="project" value="TreeGrafter"/>
</dbReference>
<dbReference type="GO" id="GO:0036064">
    <property type="term" value="C:ciliary basal body"/>
    <property type="evidence" value="ECO:0007669"/>
    <property type="project" value="TreeGrafter"/>
</dbReference>
<evidence type="ECO:0000313" key="6">
    <source>
        <dbReference type="EMBL" id="CAG9323870.1"/>
    </source>
</evidence>
<keyword evidence="1" id="KW-0436">Ligase</keyword>
<gene>
    <name evidence="6" type="ORF">BSTOLATCC_MIC34906</name>
</gene>
<dbReference type="GO" id="GO:0070740">
    <property type="term" value="F:tubulin-glutamic acid ligase activity"/>
    <property type="evidence" value="ECO:0007669"/>
    <property type="project" value="TreeGrafter"/>
</dbReference>
<dbReference type="EMBL" id="CAJZBQ010000035">
    <property type="protein sequence ID" value="CAG9323870.1"/>
    <property type="molecule type" value="Genomic_DNA"/>
</dbReference>
<keyword evidence="7" id="KW-1185">Reference proteome</keyword>
<dbReference type="PROSITE" id="PS51221">
    <property type="entry name" value="TTL"/>
    <property type="match status" value="1"/>
</dbReference>
<dbReference type="PANTHER" id="PTHR12241:SF145">
    <property type="entry name" value="TUBULIN POLYGLUTAMYLASE TTLL5"/>
    <property type="match status" value="1"/>
</dbReference>
<dbReference type="Pfam" id="PF03133">
    <property type="entry name" value="TTL"/>
    <property type="match status" value="1"/>
</dbReference>
<dbReference type="GO" id="GO:0000226">
    <property type="term" value="P:microtubule cytoskeleton organization"/>
    <property type="evidence" value="ECO:0007669"/>
    <property type="project" value="TreeGrafter"/>
</dbReference>